<feature type="transmembrane region" description="Helical" evidence="1">
    <location>
        <begin position="170"/>
        <end position="192"/>
    </location>
</feature>
<evidence type="ECO:0000313" key="2">
    <source>
        <dbReference type="EMBL" id="THE35395.1"/>
    </source>
</evidence>
<feature type="transmembrane region" description="Helical" evidence="1">
    <location>
        <begin position="310"/>
        <end position="334"/>
    </location>
</feature>
<dbReference type="EMBL" id="QFVP01000013">
    <property type="protein sequence ID" value="THE35395.1"/>
    <property type="molecule type" value="Genomic_DNA"/>
</dbReference>
<dbReference type="Proteomes" id="UP000306790">
    <property type="component" value="Unassembled WGS sequence"/>
</dbReference>
<protein>
    <submittedName>
        <fullName evidence="2">Uncharacterized protein</fullName>
    </submittedName>
</protein>
<feature type="transmembrane region" description="Helical" evidence="1">
    <location>
        <begin position="43"/>
        <end position="60"/>
    </location>
</feature>
<feature type="transmembrane region" description="Helical" evidence="1">
    <location>
        <begin position="67"/>
        <end position="86"/>
    </location>
</feature>
<proteinExistence type="predicted"/>
<comment type="caution">
    <text evidence="2">The sequence shown here is derived from an EMBL/GenBank/DDBJ whole genome shotgun (WGS) entry which is preliminary data.</text>
</comment>
<feature type="transmembrane region" description="Helical" evidence="1">
    <location>
        <begin position="204"/>
        <end position="233"/>
    </location>
</feature>
<keyword evidence="1" id="KW-1133">Transmembrane helix</keyword>
<accession>A0ABY2PQX7</accession>
<feature type="transmembrane region" description="Helical" evidence="1">
    <location>
        <begin position="280"/>
        <end position="298"/>
    </location>
</feature>
<gene>
    <name evidence="2" type="ORF">DJ535_19180</name>
</gene>
<feature type="transmembrane region" description="Helical" evidence="1">
    <location>
        <begin position="12"/>
        <end position="31"/>
    </location>
</feature>
<organism evidence="2 3">
    <name type="scientific">Citrobacter murliniae</name>
    <dbReference type="NCBI Taxonomy" id="67829"/>
    <lineage>
        <taxon>Bacteria</taxon>
        <taxon>Pseudomonadati</taxon>
        <taxon>Pseudomonadota</taxon>
        <taxon>Gammaproteobacteria</taxon>
        <taxon>Enterobacterales</taxon>
        <taxon>Enterobacteriaceae</taxon>
        <taxon>Citrobacter</taxon>
        <taxon>Citrobacter freundii complex</taxon>
    </lineage>
</organism>
<sequence>MIICKRNINTDYQSMILCVLFFGLFVIDAISKYYRHAYDDTPSNIPRVAFLLVCILIIMTKNNKKTITVVFLCLSMSIIFSIGLILNDKIVNAELFEPFFQLFKYMSGLLVMYACYTCKNKKIISNTFFYLFIINCIAAIASLLLDIQWMRTYGHIRDSVGHLIDLRFGYNGFILEQNVSTFFYIAGIYCTYYQVKYLGRSKLYFIIAIISCSIIGTKAVAITLFMLPIFILFRHNNTKLAAIIFVAMASSYVLISTNVITYDIANKMLSFRPYNFVNRLYPLLSDYDVFTLLFGFQISDYTKYLTEFEIVDMVSFFGVIITIIYLILFCYLCLLFVNSTKTKEISFNYIITIFIASSLSGHLFYDPISMIYASFGLASITIADSQC</sequence>
<reference evidence="2 3" key="1">
    <citation type="submission" date="2018-05" db="EMBL/GenBank/DDBJ databases">
        <title>Isolation and genomic analyses of lactose-positive bacteria from faecal samples of preterm neonates.</title>
        <authorList>
            <person name="Chen Y."/>
            <person name="Brook T.C."/>
            <person name="O'Neill I."/>
            <person name="Soe C.Z."/>
            <person name="Hall L.J."/>
            <person name="Hoyles L."/>
        </authorList>
    </citation>
    <scope>NUCLEOTIDE SEQUENCE [LARGE SCALE GENOMIC DNA]</scope>
    <source>
        <strain evidence="2 3">P080C CL</strain>
    </source>
</reference>
<keyword evidence="1" id="KW-0472">Membrane</keyword>
<keyword evidence="3" id="KW-1185">Reference proteome</keyword>
<feature type="transmembrane region" description="Helical" evidence="1">
    <location>
        <begin position="98"/>
        <end position="116"/>
    </location>
</feature>
<evidence type="ECO:0000256" key="1">
    <source>
        <dbReference type="SAM" id="Phobius"/>
    </source>
</evidence>
<name>A0ABY2PQX7_9ENTR</name>
<feature type="transmembrane region" description="Helical" evidence="1">
    <location>
        <begin position="239"/>
        <end position="260"/>
    </location>
</feature>
<feature type="transmembrane region" description="Helical" evidence="1">
    <location>
        <begin position="128"/>
        <end position="150"/>
    </location>
</feature>
<feature type="transmembrane region" description="Helical" evidence="1">
    <location>
        <begin position="346"/>
        <end position="365"/>
    </location>
</feature>
<keyword evidence="1" id="KW-0812">Transmembrane</keyword>
<evidence type="ECO:0000313" key="3">
    <source>
        <dbReference type="Proteomes" id="UP000306790"/>
    </source>
</evidence>